<evidence type="ECO:0000256" key="5">
    <source>
        <dbReference type="RuleBase" id="RU362110"/>
    </source>
</evidence>
<dbReference type="InterPro" id="IPR001362">
    <property type="entry name" value="Glyco_hydro_32"/>
</dbReference>
<feature type="domain" description="Glycosyl hydrolase family 32 C-terminal" evidence="9">
    <location>
        <begin position="370"/>
        <end position="560"/>
    </location>
</feature>
<dbReference type="InterPro" id="IPR013320">
    <property type="entry name" value="ConA-like_dom_sf"/>
</dbReference>
<evidence type="ECO:0000259" key="8">
    <source>
        <dbReference type="Pfam" id="PF00251"/>
    </source>
</evidence>
<accession>A0ABQ1LNE3</accession>
<feature type="domain" description="Glycosyl hydrolase family 32 N-terminal" evidence="8">
    <location>
        <begin position="77"/>
        <end position="366"/>
    </location>
</feature>
<dbReference type="Pfam" id="PF08244">
    <property type="entry name" value="Glyco_hydro_32C"/>
    <property type="match status" value="1"/>
</dbReference>
<feature type="region of interest" description="Disordered" evidence="6">
    <location>
        <begin position="440"/>
        <end position="472"/>
    </location>
</feature>
<feature type="chain" id="PRO_5045275785" description="beta-fructofuranosidase" evidence="7">
    <location>
        <begin position="27"/>
        <end position="566"/>
    </location>
</feature>
<dbReference type="PANTHER" id="PTHR43101:SF1">
    <property type="entry name" value="BETA-FRUCTOSIDASE"/>
    <property type="match status" value="1"/>
</dbReference>
<sequence>MKKKFAYLFTAMALASVHVEFGFAQADRPPYKSPVPFYRFSTTLAEQQAELENNELTKRFQASRKKQANDPYRPFYHFVSPESTLNDPNGLSYWQGNWHLFYQAYPPEDPRQHWGHAISPDLVHWKDLPYAIYPSPERAVFSGSVYVEDDRAIAMYHGTEAGNMVAVSSDPLLLNWEKVTGNAVIPLRGKAGFPLPYSVFDPSIWKHGDVYYSLSAGRAPKGPGNRQVPVGYLFRSKDLANWEYMHEFVENDRFTLIGDDYACPYFWPIGDRYIMPFFSHMSGGQYLLGDYDTVRHKFDVTSAGKFNFGPATPSGVHAPSATPDGKGGVIVLFNINAGKPTGEWNQIMSLPRRLTLIGKDEIGQEPAGDLESLRHQHVSVQPMTLPANKEVVLNNVKGNAMELLMEIDPQDAPVLELNVLRSAGKEEFTRIVFMKNRGMGPGRDYRNGQIAPLRTDGQGSPSSPPASNPPARQSLISLETASASLHPDVMPRGPETAFFTMDGGETLQLRVFIDRSVVEVFVNGKQCLAARIYPSRKDAVGVSLLSKGKEAQLKSLDAWQMKNIYE</sequence>
<dbReference type="RefSeq" id="WP_188749726.1">
    <property type="nucleotide sequence ID" value="NZ_BMIK01000004.1"/>
</dbReference>
<keyword evidence="11" id="KW-1185">Reference proteome</keyword>
<dbReference type="CDD" id="cd08996">
    <property type="entry name" value="GH32_FFase"/>
    <property type="match status" value="1"/>
</dbReference>
<proteinExistence type="inferred from homology"/>
<keyword evidence="3 5" id="KW-0378">Hydrolase</keyword>
<dbReference type="SUPFAM" id="SSF75005">
    <property type="entry name" value="Arabinanase/levansucrase/invertase"/>
    <property type="match status" value="1"/>
</dbReference>
<comment type="caution">
    <text evidence="10">The sequence shown here is derived from an EMBL/GenBank/DDBJ whole genome shotgun (WGS) entry which is preliminary data.</text>
</comment>
<comment type="similarity">
    <text evidence="1 5">Belongs to the glycosyl hydrolase 32 family.</text>
</comment>
<feature type="signal peptide" evidence="7">
    <location>
        <begin position="1"/>
        <end position="26"/>
    </location>
</feature>
<dbReference type="Proteomes" id="UP000597338">
    <property type="component" value="Unassembled WGS sequence"/>
</dbReference>
<dbReference type="EMBL" id="BMIK01000004">
    <property type="protein sequence ID" value="GGC26249.1"/>
    <property type="molecule type" value="Genomic_DNA"/>
</dbReference>
<protein>
    <recommendedName>
        <fullName evidence="2">beta-fructofuranosidase</fullName>
        <ecNumber evidence="2">3.2.1.26</ecNumber>
    </recommendedName>
</protein>
<dbReference type="EC" id="3.2.1.26" evidence="2"/>
<evidence type="ECO:0000256" key="2">
    <source>
        <dbReference type="ARBA" id="ARBA00012758"/>
    </source>
</evidence>
<dbReference type="SMART" id="SM00640">
    <property type="entry name" value="Glyco_32"/>
    <property type="match status" value="1"/>
</dbReference>
<organism evidence="10 11">
    <name type="scientific">Parapedobacter defluvii</name>
    <dbReference type="NCBI Taxonomy" id="2045106"/>
    <lineage>
        <taxon>Bacteria</taxon>
        <taxon>Pseudomonadati</taxon>
        <taxon>Bacteroidota</taxon>
        <taxon>Sphingobacteriia</taxon>
        <taxon>Sphingobacteriales</taxon>
        <taxon>Sphingobacteriaceae</taxon>
        <taxon>Parapedobacter</taxon>
    </lineage>
</organism>
<evidence type="ECO:0000256" key="3">
    <source>
        <dbReference type="ARBA" id="ARBA00022801"/>
    </source>
</evidence>
<evidence type="ECO:0000256" key="7">
    <source>
        <dbReference type="SAM" id="SignalP"/>
    </source>
</evidence>
<dbReference type="InterPro" id="IPR013189">
    <property type="entry name" value="Glyco_hydro_32_C"/>
</dbReference>
<dbReference type="Gene3D" id="2.60.120.560">
    <property type="entry name" value="Exo-inulinase, domain 1"/>
    <property type="match status" value="1"/>
</dbReference>
<evidence type="ECO:0000256" key="1">
    <source>
        <dbReference type="ARBA" id="ARBA00009902"/>
    </source>
</evidence>
<dbReference type="InterPro" id="IPR051214">
    <property type="entry name" value="GH32_Enzymes"/>
</dbReference>
<gene>
    <name evidence="10" type="ORF">GCM10011386_17820</name>
</gene>
<evidence type="ECO:0000313" key="10">
    <source>
        <dbReference type="EMBL" id="GGC26249.1"/>
    </source>
</evidence>
<name>A0ABQ1LNE3_9SPHI</name>
<evidence type="ECO:0000259" key="9">
    <source>
        <dbReference type="Pfam" id="PF08244"/>
    </source>
</evidence>
<dbReference type="Pfam" id="PF00251">
    <property type="entry name" value="Glyco_hydro_32N"/>
    <property type="match status" value="1"/>
</dbReference>
<reference evidence="11" key="1">
    <citation type="journal article" date="2019" name="Int. J. Syst. Evol. Microbiol.">
        <title>The Global Catalogue of Microorganisms (GCM) 10K type strain sequencing project: providing services to taxonomists for standard genome sequencing and annotation.</title>
        <authorList>
            <consortium name="The Broad Institute Genomics Platform"/>
            <consortium name="The Broad Institute Genome Sequencing Center for Infectious Disease"/>
            <person name="Wu L."/>
            <person name="Ma J."/>
        </authorList>
    </citation>
    <scope>NUCLEOTIDE SEQUENCE [LARGE SCALE GENOMIC DNA]</scope>
    <source>
        <strain evidence="11">CGMCC 1.15342</strain>
    </source>
</reference>
<evidence type="ECO:0000256" key="6">
    <source>
        <dbReference type="SAM" id="MobiDB-lite"/>
    </source>
</evidence>
<dbReference type="Gene3D" id="2.115.10.20">
    <property type="entry name" value="Glycosyl hydrolase domain, family 43"/>
    <property type="match status" value="1"/>
</dbReference>
<evidence type="ECO:0000256" key="4">
    <source>
        <dbReference type="ARBA" id="ARBA00023295"/>
    </source>
</evidence>
<dbReference type="InterPro" id="IPR023296">
    <property type="entry name" value="Glyco_hydro_beta-prop_sf"/>
</dbReference>
<evidence type="ECO:0000313" key="11">
    <source>
        <dbReference type="Proteomes" id="UP000597338"/>
    </source>
</evidence>
<dbReference type="SUPFAM" id="SSF49899">
    <property type="entry name" value="Concanavalin A-like lectins/glucanases"/>
    <property type="match status" value="1"/>
</dbReference>
<keyword evidence="4 5" id="KW-0326">Glycosidase</keyword>
<keyword evidence="7" id="KW-0732">Signal</keyword>
<dbReference type="PANTHER" id="PTHR43101">
    <property type="entry name" value="BETA-FRUCTOSIDASE"/>
    <property type="match status" value="1"/>
</dbReference>
<dbReference type="InterPro" id="IPR013148">
    <property type="entry name" value="Glyco_hydro_32_N"/>
</dbReference>